<name>A0AAW2LNF6_9LAMI</name>
<reference evidence="2" key="1">
    <citation type="submission" date="2020-06" db="EMBL/GenBank/DDBJ databases">
        <authorList>
            <person name="Li T."/>
            <person name="Hu X."/>
            <person name="Zhang T."/>
            <person name="Song X."/>
            <person name="Zhang H."/>
            <person name="Dai N."/>
            <person name="Sheng W."/>
            <person name="Hou X."/>
            <person name="Wei L."/>
        </authorList>
    </citation>
    <scope>NUCLEOTIDE SEQUENCE</scope>
    <source>
        <strain evidence="2">G01</strain>
        <tissue evidence="2">Leaf</tissue>
    </source>
</reference>
<evidence type="ECO:0000313" key="2">
    <source>
        <dbReference type="EMBL" id="KAL0319256.1"/>
    </source>
</evidence>
<proteinExistence type="predicted"/>
<feature type="chain" id="PRO_5043935062" description="Late embryogenesis abundant protein LEA-2 subgroup domain-containing protein" evidence="1">
    <location>
        <begin position="22"/>
        <end position="144"/>
    </location>
</feature>
<dbReference type="EMBL" id="JACGWK010000013">
    <property type="protein sequence ID" value="KAL0319256.1"/>
    <property type="molecule type" value="Genomic_DNA"/>
</dbReference>
<comment type="caution">
    <text evidence="2">The sequence shown here is derived from an EMBL/GenBank/DDBJ whole genome shotgun (WGS) entry which is preliminary data.</text>
</comment>
<gene>
    <name evidence="2" type="ORF">Sangu_2081800</name>
</gene>
<accession>A0AAW2LNF6</accession>
<evidence type="ECO:0000256" key="1">
    <source>
        <dbReference type="SAM" id="SignalP"/>
    </source>
</evidence>
<sequence length="144" mass="15718">MALCGFIVLFTVFCLIIWGAGRPFKAEVAVRSLTVNNLYLGSGADFTGVPTKMLNVNGSLRISVYNPATFYGIHVSATPVNLVYSDVVVATGQVSARAFIFLLRVSKFCIINQDRNNMINCCLKHHERCNHNASALLCLVSVGF</sequence>
<organism evidence="2">
    <name type="scientific">Sesamum angustifolium</name>
    <dbReference type="NCBI Taxonomy" id="2727405"/>
    <lineage>
        <taxon>Eukaryota</taxon>
        <taxon>Viridiplantae</taxon>
        <taxon>Streptophyta</taxon>
        <taxon>Embryophyta</taxon>
        <taxon>Tracheophyta</taxon>
        <taxon>Spermatophyta</taxon>
        <taxon>Magnoliopsida</taxon>
        <taxon>eudicotyledons</taxon>
        <taxon>Gunneridae</taxon>
        <taxon>Pentapetalae</taxon>
        <taxon>asterids</taxon>
        <taxon>lamiids</taxon>
        <taxon>Lamiales</taxon>
        <taxon>Pedaliaceae</taxon>
        <taxon>Sesamum</taxon>
    </lineage>
</organism>
<protein>
    <recommendedName>
        <fullName evidence="3">Late embryogenesis abundant protein LEA-2 subgroup domain-containing protein</fullName>
    </recommendedName>
</protein>
<dbReference type="AlphaFoldDB" id="A0AAW2LNF6"/>
<feature type="signal peptide" evidence="1">
    <location>
        <begin position="1"/>
        <end position="21"/>
    </location>
</feature>
<keyword evidence="1" id="KW-0732">Signal</keyword>
<reference evidence="2" key="2">
    <citation type="journal article" date="2024" name="Plant">
        <title>Genomic evolution and insights into agronomic trait innovations of Sesamum species.</title>
        <authorList>
            <person name="Miao H."/>
            <person name="Wang L."/>
            <person name="Qu L."/>
            <person name="Liu H."/>
            <person name="Sun Y."/>
            <person name="Le M."/>
            <person name="Wang Q."/>
            <person name="Wei S."/>
            <person name="Zheng Y."/>
            <person name="Lin W."/>
            <person name="Duan Y."/>
            <person name="Cao H."/>
            <person name="Xiong S."/>
            <person name="Wang X."/>
            <person name="Wei L."/>
            <person name="Li C."/>
            <person name="Ma Q."/>
            <person name="Ju M."/>
            <person name="Zhao R."/>
            <person name="Li G."/>
            <person name="Mu C."/>
            <person name="Tian Q."/>
            <person name="Mei H."/>
            <person name="Zhang T."/>
            <person name="Gao T."/>
            <person name="Zhang H."/>
        </authorList>
    </citation>
    <scope>NUCLEOTIDE SEQUENCE</scope>
    <source>
        <strain evidence="2">G01</strain>
    </source>
</reference>
<evidence type="ECO:0008006" key="3">
    <source>
        <dbReference type="Google" id="ProtNLM"/>
    </source>
</evidence>